<dbReference type="SMART" id="SM00471">
    <property type="entry name" value="HDc"/>
    <property type="match status" value="1"/>
</dbReference>
<dbReference type="InterPro" id="IPR004811">
    <property type="entry name" value="RelA/Spo_fam"/>
</dbReference>
<evidence type="ECO:0000313" key="9">
    <source>
        <dbReference type="EMBL" id="BCK84424.1"/>
    </source>
</evidence>
<dbReference type="CDD" id="cd04876">
    <property type="entry name" value="ACT_RelA-SpoT"/>
    <property type="match status" value="1"/>
</dbReference>
<dbReference type="UniPathway" id="UPA00908">
    <property type="reaction ID" value="UER00884"/>
</dbReference>
<dbReference type="CDD" id="cd00077">
    <property type="entry name" value="HDc"/>
    <property type="match status" value="1"/>
</dbReference>
<dbReference type="PANTHER" id="PTHR21262">
    <property type="entry name" value="GUANOSINE-3',5'-BIS DIPHOSPHATE 3'-PYROPHOSPHOHYDROLASE"/>
    <property type="match status" value="1"/>
</dbReference>
<dbReference type="GO" id="GO:0008728">
    <property type="term" value="F:GTP diphosphokinase activity"/>
    <property type="evidence" value="ECO:0007669"/>
    <property type="project" value="UniProtKB-EC"/>
</dbReference>
<dbReference type="InterPro" id="IPR012676">
    <property type="entry name" value="TGS-like"/>
</dbReference>
<dbReference type="Proteomes" id="UP000679848">
    <property type="component" value="Chromosome"/>
</dbReference>
<evidence type="ECO:0000256" key="2">
    <source>
        <dbReference type="ARBA" id="ARBA00013251"/>
    </source>
</evidence>
<dbReference type="FunFam" id="3.10.20.30:FF:000002">
    <property type="entry name" value="GTP pyrophosphokinase (RelA/SpoT)"/>
    <property type="match status" value="1"/>
</dbReference>
<dbReference type="Gene3D" id="3.10.20.30">
    <property type="match status" value="1"/>
</dbReference>
<dbReference type="InterPro" id="IPR007685">
    <property type="entry name" value="RelA_SpoT"/>
</dbReference>
<comment type="function">
    <text evidence="4">In eubacteria ppGpp (guanosine 3'-diphosphate 5'-diphosphate) is a mediator of the stringent response that coordinates a variety of cellular activities in response to changes in nutritional abundance.</text>
</comment>
<name>A0A810Q8X8_9FIRM</name>
<dbReference type="SUPFAM" id="SSF81271">
    <property type="entry name" value="TGS-like"/>
    <property type="match status" value="1"/>
</dbReference>
<dbReference type="EMBL" id="AP023420">
    <property type="protein sequence ID" value="BCK84424.1"/>
    <property type="molecule type" value="Genomic_DNA"/>
</dbReference>
<dbReference type="PROSITE" id="PS51831">
    <property type="entry name" value="HD"/>
    <property type="match status" value="1"/>
</dbReference>
<dbReference type="RefSeq" id="WP_187031425.1">
    <property type="nucleotide sequence ID" value="NZ_AP023420.1"/>
</dbReference>
<dbReference type="Gene3D" id="3.30.460.10">
    <property type="entry name" value="Beta Polymerase, domain 2"/>
    <property type="match status" value="1"/>
</dbReference>
<feature type="domain" description="TGS" evidence="8">
    <location>
        <begin position="387"/>
        <end position="448"/>
    </location>
</feature>
<dbReference type="FunFam" id="3.30.460.10:FF:000001">
    <property type="entry name" value="GTP pyrophosphokinase RelA"/>
    <property type="match status" value="1"/>
</dbReference>
<dbReference type="InterPro" id="IPR012675">
    <property type="entry name" value="Beta-grasp_dom_sf"/>
</dbReference>
<dbReference type="AlphaFoldDB" id="A0A810Q8X8"/>
<dbReference type="InterPro" id="IPR002912">
    <property type="entry name" value="ACT_dom"/>
</dbReference>
<dbReference type="InterPro" id="IPR045600">
    <property type="entry name" value="RelA/SpoT_AH_RIS"/>
</dbReference>
<evidence type="ECO:0000256" key="1">
    <source>
        <dbReference type="ARBA" id="ARBA00004976"/>
    </source>
</evidence>
<gene>
    <name evidence="9" type="primary">relA</name>
    <name evidence="9" type="ORF">MM59RIKEN_17430</name>
</gene>
<dbReference type="GO" id="GO:0005886">
    <property type="term" value="C:plasma membrane"/>
    <property type="evidence" value="ECO:0007669"/>
    <property type="project" value="TreeGrafter"/>
</dbReference>
<dbReference type="SMART" id="SM00954">
    <property type="entry name" value="RelA_SpoT"/>
    <property type="match status" value="1"/>
</dbReference>
<dbReference type="InterPro" id="IPR006674">
    <property type="entry name" value="HD_domain"/>
</dbReference>
<dbReference type="Gene3D" id="1.10.3210.10">
    <property type="entry name" value="Hypothetical protein af1432"/>
    <property type="match status" value="1"/>
</dbReference>
<evidence type="ECO:0000259" key="8">
    <source>
        <dbReference type="PROSITE" id="PS51880"/>
    </source>
</evidence>
<dbReference type="KEGG" id="pfaa:MM59RIKEN_17430"/>
<evidence type="ECO:0000259" key="6">
    <source>
        <dbReference type="PROSITE" id="PS51671"/>
    </source>
</evidence>
<dbReference type="SUPFAM" id="SSF55021">
    <property type="entry name" value="ACT-like"/>
    <property type="match status" value="1"/>
</dbReference>
<evidence type="ECO:0000256" key="3">
    <source>
        <dbReference type="ARBA" id="ARBA00048244"/>
    </source>
</evidence>
<dbReference type="EC" id="2.7.6.5" evidence="2"/>
<feature type="region of interest" description="Disordered" evidence="5">
    <location>
        <begin position="560"/>
        <end position="581"/>
    </location>
</feature>
<feature type="domain" description="HD" evidence="7">
    <location>
        <begin position="48"/>
        <end position="148"/>
    </location>
</feature>
<dbReference type="CDD" id="cd05399">
    <property type="entry name" value="NT_Rel-Spo_like"/>
    <property type="match status" value="1"/>
</dbReference>
<dbReference type="InterPro" id="IPR045865">
    <property type="entry name" value="ACT-like_dom_sf"/>
</dbReference>
<dbReference type="CDD" id="cd01668">
    <property type="entry name" value="TGS_RSH"/>
    <property type="match status" value="1"/>
</dbReference>
<dbReference type="NCBIfam" id="TIGR00691">
    <property type="entry name" value="spoT_relA"/>
    <property type="match status" value="1"/>
</dbReference>
<evidence type="ECO:0000256" key="4">
    <source>
        <dbReference type="RuleBase" id="RU003847"/>
    </source>
</evidence>
<dbReference type="InterPro" id="IPR033655">
    <property type="entry name" value="TGS_RelA/SpoT"/>
</dbReference>
<dbReference type="InterPro" id="IPR004095">
    <property type="entry name" value="TGS"/>
</dbReference>
<dbReference type="PROSITE" id="PS51671">
    <property type="entry name" value="ACT"/>
    <property type="match status" value="1"/>
</dbReference>
<dbReference type="Pfam" id="PF13291">
    <property type="entry name" value="ACT_4"/>
    <property type="match status" value="1"/>
</dbReference>
<dbReference type="Pfam" id="PF19296">
    <property type="entry name" value="RelA_AH_RIS"/>
    <property type="match status" value="1"/>
</dbReference>
<keyword evidence="10" id="KW-1185">Reference proteome</keyword>
<reference evidence="9" key="1">
    <citation type="submission" date="2020-09" db="EMBL/GenBank/DDBJ databases">
        <title>New species isolated from human feces.</title>
        <authorList>
            <person name="Kitahara M."/>
            <person name="Shigeno Y."/>
            <person name="Shime M."/>
            <person name="Matsumoto Y."/>
            <person name="Nakamura S."/>
            <person name="Motooka D."/>
            <person name="Fukuoka S."/>
            <person name="Nishikawa H."/>
            <person name="Benno Y."/>
        </authorList>
    </citation>
    <scope>NUCLEOTIDE SEQUENCE</scope>
    <source>
        <strain evidence="9">MM59</strain>
    </source>
</reference>
<evidence type="ECO:0000256" key="5">
    <source>
        <dbReference type="SAM" id="MobiDB-lite"/>
    </source>
</evidence>
<accession>A0A810Q8X8</accession>
<organism evidence="9 10">
    <name type="scientific">Pusillibacter faecalis</name>
    <dbReference type="NCBI Taxonomy" id="2714358"/>
    <lineage>
        <taxon>Bacteria</taxon>
        <taxon>Bacillati</taxon>
        <taxon>Bacillota</taxon>
        <taxon>Clostridia</taxon>
        <taxon>Eubacteriales</taxon>
        <taxon>Oscillospiraceae</taxon>
        <taxon>Pusillibacter</taxon>
    </lineage>
</organism>
<dbReference type="Pfam" id="PF02824">
    <property type="entry name" value="TGS"/>
    <property type="match status" value="1"/>
</dbReference>
<comment type="pathway">
    <text evidence="1">Purine metabolism; ppGpp biosynthesis; ppGpp from GTP: step 1/2.</text>
</comment>
<dbReference type="FunFam" id="1.10.3210.10:FF:000001">
    <property type="entry name" value="GTP pyrophosphokinase RelA"/>
    <property type="match status" value="1"/>
</dbReference>
<dbReference type="Pfam" id="PF04607">
    <property type="entry name" value="RelA_SpoT"/>
    <property type="match status" value="1"/>
</dbReference>
<comment type="catalytic activity">
    <reaction evidence="3">
        <text>GTP + ATP = guanosine 3'-diphosphate 5'-triphosphate + AMP</text>
        <dbReference type="Rhea" id="RHEA:22088"/>
        <dbReference type="ChEBI" id="CHEBI:30616"/>
        <dbReference type="ChEBI" id="CHEBI:37565"/>
        <dbReference type="ChEBI" id="CHEBI:142410"/>
        <dbReference type="ChEBI" id="CHEBI:456215"/>
        <dbReference type="EC" id="2.7.6.5"/>
    </reaction>
</comment>
<proteinExistence type="inferred from homology"/>
<feature type="domain" description="ACT" evidence="6">
    <location>
        <begin position="660"/>
        <end position="734"/>
    </location>
</feature>
<dbReference type="GO" id="GO:0015970">
    <property type="term" value="P:guanosine tetraphosphate biosynthetic process"/>
    <property type="evidence" value="ECO:0007669"/>
    <property type="project" value="UniProtKB-UniPathway"/>
</dbReference>
<evidence type="ECO:0000259" key="7">
    <source>
        <dbReference type="PROSITE" id="PS51831"/>
    </source>
</evidence>
<dbReference type="SUPFAM" id="SSF109604">
    <property type="entry name" value="HD-domain/PDEase-like"/>
    <property type="match status" value="1"/>
</dbReference>
<dbReference type="PANTHER" id="PTHR21262:SF31">
    <property type="entry name" value="GTP PYROPHOSPHOKINASE"/>
    <property type="match status" value="1"/>
</dbReference>
<dbReference type="Gene3D" id="3.30.70.260">
    <property type="match status" value="1"/>
</dbReference>
<sequence>MTIQEQYELLEKTVRGYNPAADIAQIRAAFEFANEAHQEQKRKSGEPYITHPLAVAQIVAEELRLDSESIEAALLHDVIEDTAATEEQVAKLFSPTVAALVEGVSKLTRIQYATKEDEQMENLRKMLIAMSKDIRVILIKIADRLHNMRTMEYQSPAKQKQKSLETMEIYAPIAHRLGMQRIKWELEDLSLKYLDPVGFHEIVSKLDEKKEEYDAFMRRTQTQIDERLSELHIEHIVYGRIKHPYSIYRKMFNQNRSLEEIFDLFAFRVIVENVGDCYNVLGVVHDIYKPILGRFKDYIGTPKPNGYQSLHTTVVGGDGIPFEVQIRTREMHEIAEYGVAAHWKYKQGGQGAGTEGRYEWVRRLLENQDGADAEDYIHSLKIDMFSDEVFVFTPGGDVQNLPAGATPIDFAYAIHSAVGNRMVGAKVNNRIVTLDHVLKNGDIVEILTSKNAKGPSRDWMKIAKSSEARSKIRQWFKKERREENIANGRASFEAELKHCGLSMKDVTDPELLPSLLKKVTYPSLEDLYAAIGYGGFSAQKAVSRMQGEILRVARQHQLEQQAAEAAETREEPKTPAPKRIKSEQGIIVEGLDNCLVKFSKCCTPVPGDEIVGFITRGYGVSVHRADCPNASEERRGQPDQAGRWIKVSWGSDTNESYPTVLEVLCKDRQGLLLDISAALSTTHTFVLGVNTRSTEDGFAVIRLEIRVKDGEQLRAVMNRLHQISGALQVSRPAG</sequence>
<protein>
    <recommendedName>
        <fullName evidence="2">GTP diphosphokinase</fullName>
        <ecNumber evidence="2">2.7.6.5</ecNumber>
    </recommendedName>
</protein>
<dbReference type="InterPro" id="IPR003607">
    <property type="entry name" value="HD/PDEase_dom"/>
</dbReference>
<dbReference type="SUPFAM" id="SSF81301">
    <property type="entry name" value="Nucleotidyltransferase"/>
    <property type="match status" value="1"/>
</dbReference>
<comment type="similarity">
    <text evidence="4">Belongs to the relA/spoT family.</text>
</comment>
<evidence type="ECO:0000313" key="10">
    <source>
        <dbReference type="Proteomes" id="UP000679848"/>
    </source>
</evidence>
<dbReference type="Pfam" id="PF13328">
    <property type="entry name" value="HD_4"/>
    <property type="match status" value="1"/>
</dbReference>
<dbReference type="InterPro" id="IPR043519">
    <property type="entry name" value="NT_sf"/>
</dbReference>
<dbReference type="PROSITE" id="PS51880">
    <property type="entry name" value="TGS"/>
    <property type="match status" value="1"/>
</dbReference>